<accession>A0ABD3DKZ2</accession>
<dbReference type="Proteomes" id="UP001632038">
    <property type="component" value="Unassembled WGS sequence"/>
</dbReference>
<gene>
    <name evidence="2" type="ORF">CASFOL_012391</name>
</gene>
<evidence type="ECO:0000313" key="3">
    <source>
        <dbReference type="Proteomes" id="UP001632038"/>
    </source>
</evidence>
<dbReference type="PANTHER" id="PTHR46162">
    <property type="entry name" value="TRAF-LIKE FAMILY PROTEIN"/>
    <property type="match status" value="1"/>
</dbReference>
<dbReference type="PROSITE" id="PS50144">
    <property type="entry name" value="MATH"/>
    <property type="match status" value="2"/>
</dbReference>
<dbReference type="EMBL" id="JAVIJP010000016">
    <property type="protein sequence ID" value="KAL3641576.1"/>
    <property type="molecule type" value="Genomic_DNA"/>
</dbReference>
<keyword evidence="3" id="KW-1185">Reference proteome</keyword>
<organism evidence="2 3">
    <name type="scientific">Castilleja foliolosa</name>
    <dbReference type="NCBI Taxonomy" id="1961234"/>
    <lineage>
        <taxon>Eukaryota</taxon>
        <taxon>Viridiplantae</taxon>
        <taxon>Streptophyta</taxon>
        <taxon>Embryophyta</taxon>
        <taxon>Tracheophyta</taxon>
        <taxon>Spermatophyta</taxon>
        <taxon>Magnoliopsida</taxon>
        <taxon>eudicotyledons</taxon>
        <taxon>Gunneridae</taxon>
        <taxon>Pentapetalae</taxon>
        <taxon>asterids</taxon>
        <taxon>lamiids</taxon>
        <taxon>Lamiales</taxon>
        <taxon>Orobanchaceae</taxon>
        <taxon>Pedicularideae</taxon>
        <taxon>Castillejinae</taxon>
        <taxon>Castilleja</taxon>
    </lineage>
</organism>
<evidence type="ECO:0000259" key="1">
    <source>
        <dbReference type="PROSITE" id="PS50144"/>
    </source>
</evidence>
<dbReference type="PANTHER" id="PTHR46162:SF20">
    <property type="entry name" value="UBIQUITIN CARBOXYL-TERMINAL HYDROLASE 7-LIKE ISOFORM X1"/>
    <property type="match status" value="1"/>
</dbReference>
<dbReference type="InterPro" id="IPR008974">
    <property type="entry name" value="TRAF-like"/>
</dbReference>
<protein>
    <recommendedName>
        <fullName evidence="1">MATH domain-containing protein</fullName>
    </recommendedName>
</protein>
<reference evidence="3" key="1">
    <citation type="journal article" date="2024" name="IScience">
        <title>Strigolactones Initiate the Formation of Haustorium-like Structures in Castilleja.</title>
        <authorList>
            <person name="Buerger M."/>
            <person name="Peterson D."/>
            <person name="Chory J."/>
        </authorList>
    </citation>
    <scope>NUCLEOTIDE SEQUENCE [LARGE SCALE GENOMIC DNA]</scope>
</reference>
<dbReference type="InterPro" id="IPR002083">
    <property type="entry name" value="MATH/TRAF_dom"/>
</dbReference>
<dbReference type="Pfam" id="PF22486">
    <property type="entry name" value="MATH_2"/>
    <property type="match status" value="2"/>
</dbReference>
<dbReference type="SUPFAM" id="SSF49599">
    <property type="entry name" value="TRAF domain-like"/>
    <property type="match status" value="2"/>
</dbReference>
<dbReference type="SMART" id="SM00061">
    <property type="entry name" value="MATH"/>
    <property type="match status" value="1"/>
</dbReference>
<name>A0ABD3DKZ2_9LAMI</name>
<dbReference type="CDD" id="cd00121">
    <property type="entry name" value="MATH"/>
    <property type="match status" value="2"/>
</dbReference>
<sequence>MLMLKFMFQSVNTFIFIIYRKLVIYPNGRGSGKDGEAYVSVYLVMANITDLPSNWEVTATFSIYLFNHISDDYRYSIGIARRFHALNPERGFIKFISKKDLTDPLNGYLFDDKCVLGAEVFVNGNKTVTECVSLKGVGNEPFKQEFKISNFSRLRDPWTSDEFKVGGHKWVIDIYPNGIGKETGRSLSIFLRHVVSNNCANSERVRSCYTVRIKDQLHYLNHHQMTSSGNWFSASTSSTWGWSSFIELSSLNDPNKGFIVNNCCLLEVELVVQAISS</sequence>
<feature type="domain" description="MATH" evidence="1">
    <location>
        <begin position="141"/>
        <end position="270"/>
    </location>
</feature>
<comment type="caution">
    <text evidence="2">The sequence shown here is derived from an EMBL/GenBank/DDBJ whole genome shotgun (WGS) entry which is preliminary data.</text>
</comment>
<dbReference type="Gene3D" id="2.60.210.10">
    <property type="entry name" value="Apoptosis, Tumor Necrosis Factor Receptor Associated Protein 2, Chain A"/>
    <property type="match status" value="2"/>
</dbReference>
<evidence type="ECO:0000313" key="2">
    <source>
        <dbReference type="EMBL" id="KAL3641576.1"/>
    </source>
</evidence>
<proteinExistence type="predicted"/>
<feature type="domain" description="MATH" evidence="1">
    <location>
        <begin position="1"/>
        <end position="120"/>
    </location>
</feature>
<dbReference type="AlphaFoldDB" id="A0ABD3DKZ2"/>